<evidence type="ECO:0000313" key="3">
    <source>
        <dbReference type="EMBL" id="MDU0327647.1"/>
    </source>
</evidence>
<protein>
    <submittedName>
        <fullName evidence="3">DUF222 domain-containing protein</fullName>
    </submittedName>
</protein>
<dbReference type="EMBL" id="JAWDIU010000004">
    <property type="protein sequence ID" value="MDU0327647.1"/>
    <property type="molecule type" value="Genomic_DNA"/>
</dbReference>
<evidence type="ECO:0000256" key="1">
    <source>
        <dbReference type="SAM" id="MobiDB-lite"/>
    </source>
</evidence>
<comment type="caution">
    <text evidence="3">The sequence shown here is derived from an EMBL/GenBank/DDBJ whole genome shotgun (WGS) entry which is preliminary data.</text>
</comment>
<evidence type="ECO:0000259" key="2">
    <source>
        <dbReference type="Pfam" id="PF02720"/>
    </source>
</evidence>
<accession>A0ABU3RXN9</accession>
<dbReference type="Proteomes" id="UP001256673">
    <property type="component" value="Unassembled WGS sequence"/>
</dbReference>
<feature type="region of interest" description="Disordered" evidence="1">
    <location>
        <begin position="234"/>
        <end position="257"/>
    </location>
</feature>
<feature type="region of interest" description="Disordered" evidence="1">
    <location>
        <begin position="455"/>
        <end position="494"/>
    </location>
</feature>
<dbReference type="Pfam" id="PF02720">
    <property type="entry name" value="DUF222"/>
    <property type="match status" value="1"/>
</dbReference>
<dbReference type="InterPro" id="IPR003870">
    <property type="entry name" value="DUF222"/>
</dbReference>
<dbReference type="Gene3D" id="1.10.30.50">
    <property type="match status" value="1"/>
</dbReference>
<sequence length="494" mass="52371">MSSEASSTPAGNGPRGLSAVLAEVRSTGAVLAAAEVARTRALAEAGHLALDVLADQRAPARAAQLALREVASELAAAENLSDRSVQRQMCQAMTLIDDYPATLAAWEAGALTRAHAHVIADIGSALPPEKKAEFDLLAVATAEGRSPARLRSRLAVLAEKLHPTTLTERHQRGRDTRCVRLVTQADGMSDLIATLPTVLAVGIYDRLTHQARALLDIRAGGAFGLDGGDGAVAGVDTPGDDAGGTAAPGPHPVFGSDHSAAAAALSPATMLATDQRTTAQLRADILADLLLAAAPEADPTRTDDGPGTLGTIRARVQIVVPALTILNPTRENDDPAELIGHAPIDAHTARTLAETTPTPWDRVLTHPLTGAVLHTDTYHRTTAIDRHLRARDRHCRWPGCTIPAIRCEVDHTHDHAKGGPTTITNLAHLCQRHHTQKQFTRWQVRQLPGGILEWTSPTGRTYTDEPLPYSPAVRFTPDDPPPPDPDDNGTPPPF</sequence>
<dbReference type="CDD" id="cd00085">
    <property type="entry name" value="HNHc"/>
    <property type="match status" value="1"/>
</dbReference>
<dbReference type="InterPro" id="IPR003615">
    <property type="entry name" value="HNH_nuc"/>
</dbReference>
<reference evidence="3 4" key="1">
    <citation type="submission" date="2023-09" db="EMBL/GenBank/DDBJ databases">
        <title>Microbacterium fusihabitans sp. nov., Microbacterium phycihabitans sp. nov., and Microbacterium cervinum sp. nov., isolated from dried seaweeds of beach.</title>
        <authorList>
            <person name="Lee S.D."/>
        </authorList>
    </citation>
    <scope>NUCLEOTIDE SEQUENCE [LARGE SCALE GENOMIC DNA]</scope>
    <source>
        <strain evidence="3 4">KSW2-21</strain>
    </source>
</reference>
<evidence type="ECO:0000313" key="4">
    <source>
        <dbReference type="Proteomes" id="UP001256673"/>
    </source>
</evidence>
<keyword evidence="4" id="KW-1185">Reference proteome</keyword>
<name>A0ABU3RXN9_9MICO</name>
<dbReference type="RefSeq" id="WP_316001683.1">
    <property type="nucleotide sequence ID" value="NZ_JAWDIU010000004.1"/>
</dbReference>
<proteinExistence type="predicted"/>
<feature type="domain" description="DUF222" evidence="2">
    <location>
        <begin position="31"/>
        <end position="392"/>
    </location>
</feature>
<gene>
    <name evidence="3" type="ORF">RWH43_12845</name>
</gene>
<organism evidence="3 4">
    <name type="scientific">Microbacterium algihabitans</name>
    <dbReference type="NCBI Taxonomy" id="3075992"/>
    <lineage>
        <taxon>Bacteria</taxon>
        <taxon>Bacillati</taxon>
        <taxon>Actinomycetota</taxon>
        <taxon>Actinomycetes</taxon>
        <taxon>Micrococcales</taxon>
        <taxon>Microbacteriaceae</taxon>
        <taxon>Microbacterium</taxon>
    </lineage>
</organism>